<evidence type="ECO:0000313" key="2">
    <source>
        <dbReference type="Proteomes" id="UP001150603"/>
    </source>
</evidence>
<organism evidence="1 2">
    <name type="scientific">Linderina macrospora</name>
    <dbReference type="NCBI Taxonomy" id="4868"/>
    <lineage>
        <taxon>Eukaryota</taxon>
        <taxon>Fungi</taxon>
        <taxon>Fungi incertae sedis</taxon>
        <taxon>Zoopagomycota</taxon>
        <taxon>Kickxellomycotina</taxon>
        <taxon>Kickxellomycetes</taxon>
        <taxon>Kickxellales</taxon>
        <taxon>Kickxellaceae</taxon>
        <taxon>Linderina</taxon>
    </lineage>
</organism>
<dbReference type="EC" id="3.6.1.5" evidence="1"/>
<keyword evidence="2" id="KW-1185">Reference proteome</keyword>
<reference evidence="1" key="1">
    <citation type="submission" date="2022-07" db="EMBL/GenBank/DDBJ databases">
        <title>Phylogenomic reconstructions and comparative analyses of Kickxellomycotina fungi.</title>
        <authorList>
            <person name="Reynolds N.K."/>
            <person name="Stajich J.E."/>
            <person name="Barry K."/>
            <person name="Grigoriev I.V."/>
            <person name="Crous P."/>
            <person name="Smith M.E."/>
        </authorList>
    </citation>
    <scope>NUCLEOTIDE SEQUENCE</scope>
    <source>
        <strain evidence="1">NRRL 5244</strain>
    </source>
</reference>
<gene>
    <name evidence="1" type="primary">YND1</name>
    <name evidence="1" type="ORF">FBU59_002262</name>
</gene>
<comment type="caution">
    <text evidence="1">The sequence shown here is derived from an EMBL/GenBank/DDBJ whole genome shotgun (WGS) entry which is preliminary data.</text>
</comment>
<keyword evidence="1" id="KW-0378">Hydrolase</keyword>
<sequence>MIYAWDDPSAITPSQAATNASYTRLPLIERAGEEWTYKTTPGISSFADRPRMVGVEHIKPLLDYAQKHIPKRQIAHTPVYLLATAGMRLLPRSHQSLILDTACFYARENYDFLLPDCKESFQAVSGELEGLFGWVTVNYLMGGFSSQSQVRAQRSHGFLDMGGASAQIAFEPAKMSAQIHKHDLAEVTLRTLDGHDSSYAVFVATFLGHGTNEARRRYVEQLKDIGMLASSNDGIPVVDDPCLPSGLTLPTTDGKVVLRGKGKFSECIKASEPLLNKTVCPIEPCLFAGVHAPEIDFGTQQFIGVSEYWYASHDYLGLGGVWDVD</sequence>
<dbReference type="EMBL" id="JANBPW010001209">
    <property type="protein sequence ID" value="KAJ1945592.1"/>
    <property type="molecule type" value="Genomic_DNA"/>
</dbReference>
<dbReference type="Proteomes" id="UP001150603">
    <property type="component" value="Unassembled WGS sequence"/>
</dbReference>
<proteinExistence type="predicted"/>
<accession>A0ACC1JBH4</accession>
<feature type="non-terminal residue" evidence="1">
    <location>
        <position position="325"/>
    </location>
</feature>
<protein>
    <submittedName>
        <fullName evidence="1">Golgi apyrase</fullName>
        <ecNumber evidence="1">3.6.1.5</ecNumber>
    </submittedName>
</protein>
<name>A0ACC1JBH4_9FUNG</name>
<evidence type="ECO:0000313" key="1">
    <source>
        <dbReference type="EMBL" id="KAJ1945592.1"/>
    </source>
</evidence>